<keyword evidence="8" id="KW-0862">Zinc</keyword>
<dbReference type="Gene3D" id="3.30.40.10">
    <property type="entry name" value="Zinc/RING finger domain, C3HC4 (zinc finger)"/>
    <property type="match status" value="1"/>
</dbReference>
<comment type="caution">
    <text evidence="12">The sequence shown here is derived from an EMBL/GenBank/DDBJ whole genome shotgun (WGS) entry which is preliminary data.</text>
</comment>
<evidence type="ECO:0000313" key="12">
    <source>
        <dbReference type="EMBL" id="KAG9396320.1"/>
    </source>
</evidence>
<dbReference type="SUPFAM" id="SSF57850">
    <property type="entry name" value="RING/U-box"/>
    <property type="match status" value="1"/>
</dbReference>
<keyword evidence="4" id="KW-0963">Cytoplasm</keyword>
<feature type="domain" description="RING-type" evidence="11">
    <location>
        <begin position="42"/>
        <end position="85"/>
    </location>
</feature>
<comment type="subcellular location">
    <subcellularLocation>
        <location evidence="2">Cytoplasm</location>
    </subcellularLocation>
    <subcellularLocation>
        <location evidence="1">Nucleus</location>
    </subcellularLocation>
</comment>
<evidence type="ECO:0000256" key="2">
    <source>
        <dbReference type="ARBA" id="ARBA00004496"/>
    </source>
</evidence>
<evidence type="ECO:0000256" key="10">
    <source>
        <dbReference type="PROSITE-ProRule" id="PRU00175"/>
    </source>
</evidence>
<evidence type="ECO:0000259" key="11">
    <source>
        <dbReference type="PROSITE" id="PS50089"/>
    </source>
</evidence>
<comment type="pathway">
    <text evidence="3">Protein modification; protein ubiquitination.</text>
</comment>
<evidence type="ECO:0000256" key="1">
    <source>
        <dbReference type="ARBA" id="ARBA00004123"/>
    </source>
</evidence>
<evidence type="ECO:0000256" key="3">
    <source>
        <dbReference type="ARBA" id="ARBA00004906"/>
    </source>
</evidence>
<evidence type="ECO:0000256" key="6">
    <source>
        <dbReference type="ARBA" id="ARBA00022771"/>
    </source>
</evidence>
<dbReference type="Proteomes" id="UP000717585">
    <property type="component" value="Unassembled WGS sequence"/>
</dbReference>
<dbReference type="EMBL" id="JAHDYR010000006">
    <property type="protein sequence ID" value="KAG9396320.1"/>
    <property type="molecule type" value="Genomic_DNA"/>
</dbReference>
<evidence type="ECO:0000313" key="13">
    <source>
        <dbReference type="Proteomes" id="UP000717585"/>
    </source>
</evidence>
<accession>A0A8J6AZW5</accession>
<gene>
    <name evidence="12" type="ORF">J8273_2051</name>
</gene>
<dbReference type="GO" id="GO:0005737">
    <property type="term" value="C:cytoplasm"/>
    <property type="evidence" value="ECO:0007669"/>
    <property type="project" value="UniProtKB-SubCell"/>
</dbReference>
<dbReference type="InterPro" id="IPR013083">
    <property type="entry name" value="Znf_RING/FYVE/PHD"/>
</dbReference>
<keyword evidence="13" id="KW-1185">Reference proteome</keyword>
<evidence type="ECO:0000256" key="4">
    <source>
        <dbReference type="ARBA" id="ARBA00022490"/>
    </source>
</evidence>
<dbReference type="InterPro" id="IPR001841">
    <property type="entry name" value="Znf_RING"/>
</dbReference>
<evidence type="ECO:0000256" key="5">
    <source>
        <dbReference type="ARBA" id="ARBA00022723"/>
    </source>
</evidence>
<keyword evidence="9" id="KW-0539">Nucleus</keyword>
<keyword evidence="5" id="KW-0479">Metal-binding</keyword>
<protein>
    <submittedName>
        <fullName evidence="12">RING-H2 zinc finger</fullName>
    </submittedName>
</protein>
<dbReference type="AlphaFoldDB" id="A0A8J6AZW5"/>
<dbReference type="GO" id="GO:0005634">
    <property type="term" value="C:nucleus"/>
    <property type="evidence" value="ECO:0007669"/>
    <property type="project" value="UniProtKB-SubCell"/>
</dbReference>
<organism evidence="12 13">
    <name type="scientific">Carpediemonas membranifera</name>
    <dbReference type="NCBI Taxonomy" id="201153"/>
    <lineage>
        <taxon>Eukaryota</taxon>
        <taxon>Metamonada</taxon>
        <taxon>Carpediemonas-like organisms</taxon>
        <taxon>Carpediemonas</taxon>
    </lineage>
</organism>
<dbReference type="InterPro" id="IPR051031">
    <property type="entry name" value="RING-box_E3_Ubiquitin_Ligase"/>
</dbReference>
<name>A0A8J6AZW5_9EUKA</name>
<evidence type="ECO:0000256" key="7">
    <source>
        <dbReference type="ARBA" id="ARBA00022786"/>
    </source>
</evidence>
<dbReference type="Pfam" id="PF12678">
    <property type="entry name" value="zf-rbx1"/>
    <property type="match status" value="1"/>
</dbReference>
<dbReference type="PANTHER" id="PTHR11210">
    <property type="entry name" value="RING BOX"/>
    <property type="match status" value="1"/>
</dbReference>
<keyword evidence="6 10" id="KW-0863">Zinc-finger</keyword>
<proteinExistence type="predicted"/>
<dbReference type="OrthoDB" id="8962942at2759"/>
<keyword evidence="7" id="KW-0833">Ubl conjugation pathway</keyword>
<evidence type="ECO:0000256" key="8">
    <source>
        <dbReference type="ARBA" id="ARBA00022833"/>
    </source>
</evidence>
<evidence type="ECO:0000256" key="9">
    <source>
        <dbReference type="ARBA" id="ARBA00023242"/>
    </source>
</evidence>
<dbReference type="GO" id="GO:0008270">
    <property type="term" value="F:zinc ion binding"/>
    <property type="evidence" value="ECO:0007669"/>
    <property type="project" value="UniProtKB-KW"/>
</dbReference>
<sequence length="108" mass="12390">MSEAAETKPRVKLLKYNAVAMWRYTFHNEKCGICRTHITQRCLDCVSAGNDVSECKLAWGRCGHCFHVHCIQKWLKTTHTCPMCSQVWEAERITGHNAADEDDSDDEM</sequence>
<dbReference type="InterPro" id="IPR024766">
    <property type="entry name" value="Znf_RING_H2"/>
</dbReference>
<dbReference type="PROSITE" id="PS50089">
    <property type="entry name" value="ZF_RING_2"/>
    <property type="match status" value="1"/>
</dbReference>
<reference evidence="12" key="1">
    <citation type="submission" date="2021-05" db="EMBL/GenBank/DDBJ databases">
        <title>A free-living protist that lacks canonical eukaryotic 1 DNA replication and segregation systems.</title>
        <authorList>
            <person name="Salas-Leiva D.E."/>
            <person name="Tromer E.C."/>
            <person name="Curtis B.A."/>
            <person name="Jerlstrom-Hultqvist J."/>
            <person name="Kolisko M."/>
            <person name="Yi Z."/>
            <person name="Salas-Leiva J.S."/>
            <person name="Gallot-Lavallee L."/>
            <person name="Kops G.J.P.L."/>
            <person name="Archibald J.M."/>
            <person name="Simpson A.G.B."/>
            <person name="Roger A.J."/>
        </authorList>
    </citation>
    <scope>NUCLEOTIDE SEQUENCE</scope>
    <source>
        <strain evidence="12">BICM</strain>
    </source>
</reference>